<accession>J8HA31</accession>
<keyword evidence="1" id="KW-0812">Transmembrane</keyword>
<feature type="transmembrane region" description="Helical" evidence="1">
    <location>
        <begin position="15"/>
        <end position="37"/>
    </location>
</feature>
<keyword evidence="1" id="KW-1133">Transmembrane helix</keyword>
<protein>
    <submittedName>
        <fullName evidence="2">Uncharacterized protein</fullName>
    </submittedName>
</protein>
<evidence type="ECO:0000313" key="3">
    <source>
        <dbReference type="Proteomes" id="UP000006960"/>
    </source>
</evidence>
<dbReference type="HOGENOM" id="CLU_2803315_0_0_9"/>
<comment type="caution">
    <text evidence="2">The sequence shown here is derived from an EMBL/GenBank/DDBJ whole genome shotgun (WGS) entry which is preliminary data.</text>
</comment>
<reference evidence="2 3" key="1">
    <citation type="submission" date="2012-04" db="EMBL/GenBank/DDBJ databases">
        <title>The Genome Sequence of Bacillus cereus VD048.</title>
        <authorList>
            <consortium name="The Broad Institute Genome Sequencing Platform"/>
            <consortium name="The Broad Institute Genome Sequencing Center for Infectious Disease"/>
            <person name="Feldgarden M."/>
            <person name="Van der Auwera G.A."/>
            <person name="Mahillon J."/>
            <person name="Duprez V."/>
            <person name="Timmery S."/>
            <person name="Mattelet C."/>
            <person name="Dierick K."/>
            <person name="Sun M."/>
            <person name="Yu Z."/>
            <person name="Zhu L."/>
            <person name="Hu X."/>
            <person name="Shank E.B."/>
            <person name="Swiecicka I."/>
            <person name="Hansen B.M."/>
            <person name="Andrup L."/>
            <person name="Young S.K."/>
            <person name="Zeng Q."/>
            <person name="Gargeya S."/>
            <person name="Fitzgerald M."/>
            <person name="Haas B."/>
            <person name="Abouelleil A."/>
            <person name="Alvarado L."/>
            <person name="Arachchi H.M."/>
            <person name="Berlin A."/>
            <person name="Chapman S.B."/>
            <person name="Goldberg J."/>
            <person name="Griggs A."/>
            <person name="Gujja S."/>
            <person name="Hansen M."/>
            <person name="Howarth C."/>
            <person name="Imamovic A."/>
            <person name="Larimer J."/>
            <person name="McCowen C."/>
            <person name="Montmayeur A."/>
            <person name="Murphy C."/>
            <person name="Neiman D."/>
            <person name="Pearson M."/>
            <person name="Priest M."/>
            <person name="Roberts A."/>
            <person name="Saif S."/>
            <person name="Shea T."/>
            <person name="Sisk P."/>
            <person name="Sykes S."/>
            <person name="Wortman J."/>
            <person name="Nusbaum C."/>
            <person name="Birren B."/>
        </authorList>
    </citation>
    <scope>NUCLEOTIDE SEQUENCE [LARGE SCALE GENOMIC DNA]</scope>
    <source>
        <strain evidence="2 3">VD048</strain>
    </source>
</reference>
<dbReference type="AlphaFoldDB" id="J8HA31"/>
<keyword evidence="1" id="KW-0472">Membrane</keyword>
<sequence length="70" mass="8056">MSFSTELINQSTNNLVSHLAILFVPPLIVVILLALIVRRYFYGNFTRQLFGPAAACIVVCWIWFYMSKLM</sequence>
<dbReference type="EMBL" id="AHEU01000059">
    <property type="protein sequence ID" value="EJR24618.1"/>
    <property type="molecule type" value="Genomic_DNA"/>
</dbReference>
<feature type="transmembrane region" description="Helical" evidence="1">
    <location>
        <begin position="49"/>
        <end position="66"/>
    </location>
</feature>
<proteinExistence type="predicted"/>
<name>J8HA31_BACCE</name>
<gene>
    <name evidence="2" type="ORF">IIG_05949</name>
</gene>
<evidence type="ECO:0000313" key="2">
    <source>
        <dbReference type="EMBL" id="EJR24618.1"/>
    </source>
</evidence>
<dbReference type="Proteomes" id="UP000006960">
    <property type="component" value="Unassembled WGS sequence"/>
</dbReference>
<evidence type="ECO:0000256" key="1">
    <source>
        <dbReference type="SAM" id="Phobius"/>
    </source>
</evidence>
<organism evidence="2 3">
    <name type="scientific">Bacillus cereus VD048</name>
    <dbReference type="NCBI Taxonomy" id="1053226"/>
    <lineage>
        <taxon>Bacteria</taxon>
        <taxon>Bacillati</taxon>
        <taxon>Bacillota</taxon>
        <taxon>Bacilli</taxon>
        <taxon>Bacillales</taxon>
        <taxon>Bacillaceae</taxon>
        <taxon>Bacillus</taxon>
        <taxon>Bacillus cereus group</taxon>
    </lineage>
</organism>